<feature type="active site" description="Proton donor" evidence="6">
    <location>
        <position position="20"/>
    </location>
</feature>
<comment type="caution">
    <text evidence="7">The sequence shown here is derived from an EMBL/GenBank/DDBJ whole genome shotgun (WGS) entry which is preliminary data.</text>
</comment>
<dbReference type="STRING" id="1654360.EA58_18995"/>
<comment type="similarity">
    <text evidence="6">Belongs to the RbsD / FucU family. RbsD subfamily.</text>
</comment>
<comment type="pathway">
    <text evidence="6">Carbohydrate metabolism; D-ribose degradation; D-ribose 5-phosphate from beta-D-ribopyranose: step 1/2.</text>
</comment>
<feature type="binding site" evidence="6">
    <location>
        <position position="28"/>
    </location>
    <ligand>
        <name>substrate</name>
    </ligand>
</feature>
<dbReference type="Gene3D" id="3.40.1650.10">
    <property type="entry name" value="RbsD-like domain"/>
    <property type="match status" value="1"/>
</dbReference>
<keyword evidence="3 6" id="KW-0963">Cytoplasm</keyword>
<dbReference type="EMBL" id="JMIB01000038">
    <property type="protein sequence ID" value="KDM90029.1"/>
    <property type="molecule type" value="Genomic_DNA"/>
</dbReference>
<evidence type="ECO:0000313" key="7">
    <source>
        <dbReference type="EMBL" id="KDM90029.1"/>
    </source>
</evidence>
<dbReference type="GO" id="GO:0005829">
    <property type="term" value="C:cytosol"/>
    <property type="evidence" value="ECO:0007669"/>
    <property type="project" value="TreeGrafter"/>
</dbReference>
<keyword evidence="5 6" id="KW-0119">Carbohydrate metabolism</keyword>
<accession>A0A066RI78</accession>
<dbReference type="Pfam" id="PF05025">
    <property type="entry name" value="RbsD_FucU"/>
    <property type="match status" value="1"/>
</dbReference>
<dbReference type="Proteomes" id="UP000027192">
    <property type="component" value="Unassembled WGS sequence"/>
</dbReference>
<name>A0A066RI78_9GAMM</name>
<protein>
    <recommendedName>
        <fullName evidence="2 6">D-ribose pyranase</fullName>
        <ecNumber evidence="2 6">5.4.99.62</ecNumber>
    </recommendedName>
</protein>
<dbReference type="RefSeq" id="WP_036756140.1">
    <property type="nucleotide sequence ID" value="NZ_JAGSGC010000008.1"/>
</dbReference>
<dbReference type="InterPro" id="IPR007721">
    <property type="entry name" value="RbsD_FucU"/>
</dbReference>
<evidence type="ECO:0000256" key="2">
    <source>
        <dbReference type="ARBA" id="ARBA00012862"/>
    </source>
</evidence>
<keyword evidence="4 6" id="KW-0413">Isomerase</keyword>
<dbReference type="NCBIfam" id="NF008761">
    <property type="entry name" value="PRK11797.1"/>
    <property type="match status" value="1"/>
</dbReference>
<keyword evidence="8" id="KW-1185">Reference proteome</keyword>
<evidence type="ECO:0000313" key="8">
    <source>
        <dbReference type="Proteomes" id="UP000027192"/>
    </source>
</evidence>
<evidence type="ECO:0000256" key="6">
    <source>
        <dbReference type="HAMAP-Rule" id="MF_01661"/>
    </source>
</evidence>
<dbReference type="GO" id="GO:0062193">
    <property type="term" value="F:D-ribose pyranase activity"/>
    <property type="evidence" value="ECO:0007669"/>
    <property type="project" value="UniProtKB-EC"/>
</dbReference>
<evidence type="ECO:0000256" key="3">
    <source>
        <dbReference type="ARBA" id="ARBA00022490"/>
    </source>
</evidence>
<sequence>MKKSTLLHAELSYLVATLGHTDEVTICDAGLPVPDQVQRIDLALTHGVPGFIETVCTLLSESQIEGVVMAEEFQQVSPALHQSLMGLLQEEQARMGREIAVTYLSHEAFKQRTHQSRAVVRTGECTPYANVIFQAGVVF</sequence>
<comment type="function">
    <text evidence="6">Catalyzes the interconversion of beta-pyran and beta-furan forms of D-ribose.</text>
</comment>
<dbReference type="UniPathway" id="UPA00916">
    <property type="reaction ID" value="UER00888"/>
</dbReference>
<comment type="subcellular location">
    <subcellularLocation>
        <location evidence="6">Cytoplasm</location>
    </subcellularLocation>
</comment>
<dbReference type="PANTHER" id="PTHR37831:SF1">
    <property type="entry name" value="D-RIBOSE PYRANASE"/>
    <property type="match status" value="1"/>
</dbReference>
<dbReference type="PANTHER" id="PTHR37831">
    <property type="entry name" value="D-RIBOSE PYRANASE"/>
    <property type="match status" value="1"/>
</dbReference>
<proteinExistence type="inferred from homology"/>
<dbReference type="InterPro" id="IPR023750">
    <property type="entry name" value="RbsD-like_sf"/>
</dbReference>
<dbReference type="AlphaFoldDB" id="A0A066RI78"/>
<comment type="catalytic activity">
    <reaction evidence="1 6">
        <text>beta-D-ribopyranose = beta-D-ribofuranose</text>
        <dbReference type="Rhea" id="RHEA:25432"/>
        <dbReference type="ChEBI" id="CHEBI:27476"/>
        <dbReference type="ChEBI" id="CHEBI:47002"/>
        <dbReference type="EC" id="5.4.99.62"/>
    </reaction>
</comment>
<dbReference type="GO" id="GO:0019303">
    <property type="term" value="P:D-ribose catabolic process"/>
    <property type="evidence" value="ECO:0007669"/>
    <property type="project" value="UniProtKB-UniRule"/>
</dbReference>
<gene>
    <name evidence="6" type="primary">rbsD</name>
    <name evidence="7" type="ORF">EA58_18995</name>
</gene>
<evidence type="ECO:0000256" key="5">
    <source>
        <dbReference type="ARBA" id="ARBA00023277"/>
    </source>
</evidence>
<organism evidence="7 8">
    <name type="scientific">Photobacterium galatheae</name>
    <dbReference type="NCBI Taxonomy" id="1654360"/>
    <lineage>
        <taxon>Bacteria</taxon>
        <taxon>Pseudomonadati</taxon>
        <taxon>Pseudomonadota</taxon>
        <taxon>Gammaproteobacteria</taxon>
        <taxon>Vibrionales</taxon>
        <taxon>Vibrionaceae</taxon>
        <taxon>Photobacterium</taxon>
    </lineage>
</organism>
<evidence type="ECO:0000256" key="1">
    <source>
        <dbReference type="ARBA" id="ARBA00000223"/>
    </source>
</evidence>
<dbReference type="GO" id="GO:0016872">
    <property type="term" value="F:intramolecular lyase activity"/>
    <property type="evidence" value="ECO:0007669"/>
    <property type="project" value="UniProtKB-UniRule"/>
</dbReference>
<dbReference type="EC" id="5.4.99.62" evidence="2 6"/>
<dbReference type="SUPFAM" id="SSF102546">
    <property type="entry name" value="RbsD-like"/>
    <property type="match status" value="1"/>
</dbReference>
<dbReference type="HAMAP" id="MF_01661">
    <property type="entry name" value="D_rib_pyranase"/>
    <property type="match status" value="1"/>
</dbReference>
<reference evidence="7 8" key="1">
    <citation type="submission" date="2014-04" db="EMBL/GenBank/DDBJ databases">
        <title>Draft genome sequence of Photobacterium halotolerans S2753: a solonamide, ngercheumicin and holomycin producer.</title>
        <authorList>
            <person name="Machado H.R."/>
            <person name="Gram L."/>
        </authorList>
    </citation>
    <scope>NUCLEOTIDE SEQUENCE [LARGE SCALE GENOMIC DNA]</scope>
    <source>
        <strain evidence="7 8">S2753</strain>
    </source>
</reference>
<dbReference type="GO" id="GO:0048029">
    <property type="term" value="F:monosaccharide binding"/>
    <property type="evidence" value="ECO:0007669"/>
    <property type="project" value="InterPro"/>
</dbReference>
<dbReference type="InterPro" id="IPR023064">
    <property type="entry name" value="D-ribose_pyranase"/>
</dbReference>
<feature type="binding site" evidence="6">
    <location>
        <begin position="128"/>
        <end position="130"/>
    </location>
    <ligand>
        <name>substrate</name>
    </ligand>
</feature>
<evidence type="ECO:0000256" key="4">
    <source>
        <dbReference type="ARBA" id="ARBA00023235"/>
    </source>
</evidence>
<feature type="binding site" evidence="6">
    <location>
        <position position="106"/>
    </location>
    <ligand>
        <name>substrate</name>
    </ligand>
</feature>
<comment type="subunit">
    <text evidence="6">Homodecamer.</text>
</comment>
<dbReference type="OrthoDB" id="9805009at2"/>